<protein>
    <submittedName>
        <fullName evidence="9">Glycosyltransferase</fullName>
        <ecNumber evidence="9">2.4.-.-</ecNumber>
    </submittedName>
</protein>
<reference evidence="9 10" key="1">
    <citation type="submission" date="2024-02" db="EMBL/GenBank/DDBJ databases">
        <title>Genome analysis and characterization of Microbaculum marinisediminis sp. nov., isolated from marine sediment.</title>
        <authorList>
            <person name="Du Z.-J."/>
            <person name="Ye Y.-Q."/>
            <person name="Zhang Z.-R."/>
            <person name="Yuan S.-M."/>
            <person name="Zhang X.-Y."/>
        </authorList>
    </citation>
    <scope>NUCLEOTIDE SEQUENCE [LARGE SCALE GENOMIC DNA]</scope>
    <source>
        <strain evidence="9 10">SDUM1044001</strain>
    </source>
</reference>
<sequence length="650" mass="70397">MPASGAVRRGLAAGLPSDVAFLAGALPRNVIEAAVLEASRVNASAHEILLARGELRTNDYYRALAGAVGARFARFVRIETPVDPLAAENPGAAARIGVLKIAGRDGLAIAAAPRGAQVASFIGVLQGRASARRVFVTPPQALSDAIAACGRATLLDRSRDGLGRLPAELSASPLLSPVQMSGVIAMIAAVSAMAALHPTTAALVTMGVLALFFLATVTLRVAAAVLGLRPRRHDCRRLADRELPLYTVLVPLYREAGQVASLVGALNRLDYPPHRLDIKLIAEADDHDTLAALRRLELPPQFEILAVPAARPRTKPKALCYALAFARGELLTIYDAEDLPEPDQLRRSAERLLAAPDDLACLQARLAWFNWPESWFTRQMALEYASLFNVILPALARFGLPLPLGGTSNHFRTRVLKEVGAWDAYNVTEDADLGLRLARAGYRCDVLDSTTWEEAPVRFRPWLLQRSRWLKGWIQTYIVHMRAPLDLLGDLGMARFLVMQAVFGGVVLSVVVQPVFVAIIAAQIASGGIFAGSGDLARTALNWLGLTNLLLGYIGGFAVAMVALRGRSMWWLVPELALLPVYWLTISLPAARAVWQIFRDPCRWEKTEHGLTGLRNDLAMTSARDSYGRRDSASVAPGASRRQTAPRSSR</sequence>
<evidence type="ECO:0000256" key="4">
    <source>
        <dbReference type="ARBA" id="ARBA00022692"/>
    </source>
</evidence>
<dbReference type="InterPro" id="IPR029044">
    <property type="entry name" value="Nucleotide-diphossugar_trans"/>
</dbReference>
<dbReference type="PANTHER" id="PTHR43867:SF2">
    <property type="entry name" value="CELLULOSE SYNTHASE CATALYTIC SUBUNIT A [UDP-FORMING]"/>
    <property type="match status" value="1"/>
</dbReference>
<evidence type="ECO:0000313" key="9">
    <source>
        <dbReference type="EMBL" id="MEJ8572533.1"/>
    </source>
</evidence>
<feature type="transmembrane region" description="Helical" evidence="8">
    <location>
        <begin position="576"/>
        <end position="595"/>
    </location>
</feature>
<evidence type="ECO:0000313" key="10">
    <source>
        <dbReference type="Proteomes" id="UP001378188"/>
    </source>
</evidence>
<evidence type="ECO:0000256" key="1">
    <source>
        <dbReference type="ARBA" id="ARBA00004141"/>
    </source>
</evidence>
<dbReference type="GO" id="GO:0016757">
    <property type="term" value="F:glycosyltransferase activity"/>
    <property type="evidence" value="ECO:0007669"/>
    <property type="project" value="UniProtKB-KW"/>
</dbReference>
<keyword evidence="10" id="KW-1185">Reference proteome</keyword>
<gene>
    <name evidence="9" type="ORF">V3328_13670</name>
</gene>
<feature type="region of interest" description="Disordered" evidence="7">
    <location>
        <begin position="625"/>
        <end position="650"/>
    </location>
</feature>
<keyword evidence="3 9" id="KW-0808">Transferase</keyword>
<dbReference type="RefSeq" id="WP_340330231.1">
    <property type="nucleotide sequence ID" value="NZ_JAZHOF010000005.1"/>
</dbReference>
<feature type="transmembrane region" description="Helical" evidence="8">
    <location>
        <begin position="501"/>
        <end position="531"/>
    </location>
</feature>
<feature type="transmembrane region" description="Helical" evidence="8">
    <location>
        <begin position="174"/>
        <end position="196"/>
    </location>
</feature>
<comment type="caution">
    <text evidence="9">The sequence shown here is derived from an EMBL/GenBank/DDBJ whole genome shotgun (WGS) entry which is preliminary data.</text>
</comment>
<keyword evidence="6 8" id="KW-0472">Membrane</keyword>
<dbReference type="InterPro" id="IPR050321">
    <property type="entry name" value="Glycosyltr_2/OpgH_subfam"/>
</dbReference>
<feature type="transmembrane region" description="Helical" evidence="8">
    <location>
        <begin position="202"/>
        <end position="228"/>
    </location>
</feature>
<keyword evidence="4 8" id="KW-0812">Transmembrane</keyword>
<dbReference type="GO" id="GO:0016020">
    <property type="term" value="C:membrane"/>
    <property type="evidence" value="ECO:0007669"/>
    <property type="project" value="UniProtKB-SubCell"/>
</dbReference>
<name>A0AAW9RU92_9HYPH</name>
<organism evidence="9 10">
    <name type="scientific">Microbaculum marinum</name>
    <dbReference type="NCBI Taxonomy" id="1764581"/>
    <lineage>
        <taxon>Bacteria</taxon>
        <taxon>Pseudomonadati</taxon>
        <taxon>Pseudomonadota</taxon>
        <taxon>Alphaproteobacteria</taxon>
        <taxon>Hyphomicrobiales</taxon>
        <taxon>Tepidamorphaceae</taxon>
        <taxon>Microbaculum</taxon>
    </lineage>
</organism>
<evidence type="ECO:0000256" key="8">
    <source>
        <dbReference type="SAM" id="Phobius"/>
    </source>
</evidence>
<dbReference type="EC" id="2.4.-.-" evidence="9"/>
<keyword evidence="2 9" id="KW-0328">Glycosyltransferase</keyword>
<accession>A0AAW9RU92</accession>
<dbReference type="AlphaFoldDB" id="A0AAW9RU92"/>
<proteinExistence type="predicted"/>
<dbReference type="PANTHER" id="PTHR43867">
    <property type="entry name" value="CELLULOSE SYNTHASE CATALYTIC SUBUNIT A [UDP-FORMING]"/>
    <property type="match status" value="1"/>
</dbReference>
<feature type="transmembrane region" description="Helical" evidence="8">
    <location>
        <begin position="543"/>
        <end position="564"/>
    </location>
</feature>
<dbReference type="Pfam" id="PF13641">
    <property type="entry name" value="Glyco_tranf_2_3"/>
    <property type="match status" value="1"/>
</dbReference>
<feature type="compositionally biased region" description="Polar residues" evidence="7">
    <location>
        <begin position="641"/>
        <end position="650"/>
    </location>
</feature>
<evidence type="ECO:0000256" key="2">
    <source>
        <dbReference type="ARBA" id="ARBA00022676"/>
    </source>
</evidence>
<evidence type="ECO:0000256" key="7">
    <source>
        <dbReference type="SAM" id="MobiDB-lite"/>
    </source>
</evidence>
<dbReference type="SUPFAM" id="SSF53448">
    <property type="entry name" value="Nucleotide-diphospho-sugar transferases"/>
    <property type="match status" value="1"/>
</dbReference>
<evidence type="ECO:0000256" key="5">
    <source>
        <dbReference type="ARBA" id="ARBA00022989"/>
    </source>
</evidence>
<keyword evidence="5 8" id="KW-1133">Transmembrane helix</keyword>
<comment type="subcellular location">
    <subcellularLocation>
        <location evidence="1">Membrane</location>
        <topology evidence="1">Multi-pass membrane protein</topology>
    </subcellularLocation>
</comment>
<evidence type="ECO:0000256" key="3">
    <source>
        <dbReference type="ARBA" id="ARBA00022679"/>
    </source>
</evidence>
<dbReference type="Proteomes" id="UP001378188">
    <property type="component" value="Unassembled WGS sequence"/>
</dbReference>
<dbReference type="Gene3D" id="3.90.550.10">
    <property type="entry name" value="Spore Coat Polysaccharide Biosynthesis Protein SpsA, Chain A"/>
    <property type="match status" value="1"/>
</dbReference>
<evidence type="ECO:0000256" key="6">
    <source>
        <dbReference type="ARBA" id="ARBA00023136"/>
    </source>
</evidence>
<dbReference type="EMBL" id="JAZHOF010000005">
    <property type="protein sequence ID" value="MEJ8572533.1"/>
    <property type="molecule type" value="Genomic_DNA"/>
</dbReference>
<dbReference type="CDD" id="cd06427">
    <property type="entry name" value="CESA_like_2"/>
    <property type="match status" value="1"/>
</dbReference>